<dbReference type="Gene3D" id="2.30.29.30">
    <property type="entry name" value="Pleckstrin-homology domain (PH domain)/Phosphotyrosine-binding domain (PTB)"/>
    <property type="match status" value="1"/>
</dbReference>
<feature type="region of interest" description="Disordered" evidence="1">
    <location>
        <begin position="923"/>
        <end position="942"/>
    </location>
</feature>
<dbReference type="Pfam" id="PF12423">
    <property type="entry name" value="KIF1B"/>
    <property type="match status" value="1"/>
</dbReference>
<keyword evidence="4" id="KW-1185">Reference proteome</keyword>
<feature type="region of interest" description="Disordered" evidence="1">
    <location>
        <begin position="993"/>
        <end position="1039"/>
    </location>
</feature>
<evidence type="ECO:0000313" key="4">
    <source>
        <dbReference type="Proteomes" id="UP001335648"/>
    </source>
</evidence>
<feature type="compositionally biased region" description="Polar residues" evidence="1">
    <location>
        <begin position="923"/>
        <end position="939"/>
    </location>
</feature>
<protein>
    <recommendedName>
        <fullName evidence="2">PH domain-containing protein</fullName>
    </recommendedName>
</protein>
<dbReference type="InterPro" id="IPR022140">
    <property type="entry name" value="Kinesin-like_KIF1-typ"/>
</dbReference>
<dbReference type="InterPro" id="IPR001849">
    <property type="entry name" value="PH_domain"/>
</dbReference>
<dbReference type="SMART" id="SM00233">
    <property type="entry name" value="PH"/>
    <property type="match status" value="1"/>
</dbReference>
<reference evidence="3 4" key="1">
    <citation type="journal article" date="2023" name="Mol. Biol. Evol.">
        <title>Genomics of Secondarily Temperate Adaptation in the Only Non-Antarctic Icefish.</title>
        <authorList>
            <person name="Rivera-Colon A.G."/>
            <person name="Rayamajhi N."/>
            <person name="Minhas B.F."/>
            <person name="Madrigal G."/>
            <person name="Bilyk K.T."/>
            <person name="Yoon V."/>
            <person name="Hune M."/>
            <person name="Gregory S."/>
            <person name="Cheng C.H.C."/>
            <person name="Catchen J.M."/>
        </authorList>
    </citation>
    <scope>NUCLEOTIDE SEQUENCE [LARGE SCALE GENOMIC DNA]</scope>
    <source>
        <strain evidence="3">JC2023a</strain>
    </source>
</reference>
<dbReference type="InterPro" id="IPR022164">
    <property type="entry name" value="Kinesin-like"/>
</dbReference>
<dbReference type="SUPFAM" id="SSF50729">
    <property type="entry name" value="PH domain-like"/>
    <property type="match status" value="1"/>
</dbReference>
<dbReference type="InterPro" id="IPR049780">
    <property type="entry name" value="PH_KIFIA_KIFIB"/>
</dbReference>
<dbReference type="InterPro" id="IPR011993">
    <property type="entry name" value="PH-like_dom_sf"/>
</dbReference>
<dbReference type="EMBL" id="JAULUE010002054">
    <property type="protein sequence ID" value="KAK5894473.1"/>
    <property type="molecule type" value="Genomic_DNA"/>
</dbReference>
<dbReference type="PROSITE" id="PS50003">
    <property type="entry name" value="PH_DOMAIN"/>
    <property type="match status" value="1"/>
</dbReference>
<feature type="region of interest" description="Disordered" evidence="1">
    <location>
        <begin position="38"/>
        <end position="57"/>
    </location>
</feature>
<name>A0AAN8GXF1_9TELE</name>
<evidence type="ECO:0000256" key="1">
    <source>
        <dbReference type="SAM" id="MobiDB-lite"/>
    </source>
</evidence>
<feature type="compositionally biased region" description="Low complexity" evidence="1">
    <location>
        <begin position="998"/>
        <end position="1014"/>
    </location>
</feature>
<dbReference type="Pfam" id="PF12473">
    <property type="entry name" value="DUF3694"/>
    <property type="match status" value="1"/>
</dbReference>
<evidence type="ECO:0000313" key="3">
    <source>
        <dbReference type="EMBL" id="KAK5894473.1"/>
    </source>
</evidence>
<feature type="compositionally biased region" description="Polar residues" evidence="1">
    <location>
        <begin position="1020"/>
        <end position="1037"/>
    </location>
</feature>
<comment type="caution">
    <text evidence="3">The sequence shown here is derived from an EMBL/GenBank/DDBJ whole genome shotgun (WGS) entry which is preliminary data.</text>
</comment>
<dbReference type="CDD" id="cd01233">
    <property type="entry name" value="PH_KIFIA_KIFIB"/>
    <property type="match status" value="1"/>
</dbReference>
<sequence length="1190" mass="134212">MENCSCFLSSSLCVGVQVYESKLQELQKQVETISVVTETPDEEELEEDEEEEEEEPKLLGLPWTQHEFELAQWSFRKWRYHQFTSLRDQLWGSAVYLKEANAISVELKKKVQFQFVLLTDTLYSPLPPELVSPEPEKERDARPFPRTVVAVEVQDLKNGATHYWSLEKLKQRLEQMREMYDRAGEMASTNQEDGEGSLTGNDPFYDRFHWFKLVGSSPIFNGCVNERLADRTPSPTFSTTDSEITELADERQSEMSDLMDDEAFVDDTSSDAGTEEGSDIFSDGQDPFYDRSPWFILVGRAFVYLSNLLYPVPLVHRVAIVTEKGEVRGFLRVGVQAIAADEEAPDYGSGVRQSGTAKISFDDEYFKKNDFSSAVMTHSGLSLEELRIVEGQGQSSEATTPSEELNRINDMDLKLGDMADPKLSCGEGLAGQLEVGSIFTFRVTVLQASSVPPEYADIFCQFNFLHRHDEAFSTEPLKNTGKGAPLGFYHVQNVSVEVTESFIEYIKTKPIVFEVFGHYQQHPLHLHGQELISPPTQSRKYYPIPMPLSRPDHARKIELVRYLMSGYMNGKVLDQLSEHANALASSAVASLEDEADQLSHFIFLPVLNDPVLIVPRHHVPATKLNTITKSNLGQCVSKYDLLVWFEISELEPTGEYIPAVVDHSGGLPCNGTYLLHQGIQRRITVTLIHEKGSELHWKDVRELVVGRIRSKAEVDDSAADAVLSLNIISAKNIKSSHNSNRLSIDKDIDRTFYRFEAVWDSSLHNSLLLNRVTPYGEKIYMTLSAYLELDHCIQPAIITKDICMVFYSRDAKISPPRSLRNLFGSGYSKTPDCNRVTGIYELSLCKMSDTGSPGMQRRRRKILDTSVAYVRGEENLAGWRPRGDSLILEHQWELEKMEQLHEVEKTRHLLLLRERLGDDAPISSTTFESAITPSESSGYDSADIESLVDREKELATKCLRLLTHSFNSEYNQLVNSISDCKLSDISPMGRDPSVQSFSSATLTPSSTCPSLSDSRCGSMDQKTPENSSRASSPSCSDYENFPMVPSPETSYLARAGKKEFLNLVPDIEEMRPGSVVSKKGFLSFMEPRSNSWVKHFVVVRRPYVFIYNSDKDPVERGVLNLSTAQVEYSEDQQAMLKTPNTFAVCTKHRGILLQANNEKDMNDWLYAFNPLLAGTIRSKLARRRGGPIKN</sequence>
<proteinExistence type="predicted"/>
<feature type="compositionally biased region" description="Acidic residues" evidence="1">
    <location>
        <begin position="39"/>
        <end position="55"/>
    </location>
</feature>
<evidence type="ECO:0000259" key="2">
    <source>
        <dbReference type="PROSITE" id="PS50003"/>
    </source>
</evidence>
<dbReference type="Proteomes" id="UP001335648">
    <property type="component" value="Unassembled WGS sequence"/>
</dbReference>
<organism evidence="3 4">
    <name type="scientific">Champsocephalus esox</name>
    <name type="common">pike icefish</name>
    <dbReference type="NCBI Taxonomy" id="159716"/>
    <lineage>
        <taxon>Eukaryota</taxon>
        <taxon>Metazoa</taxon>
        <taxon>Chordata</taxon>
        <taxon>Craniata</taxon>
        <taxon>Vertebrata</taxon>
        <taxon>Euteleostomi</taxon>
        <taxon>Actinopterygii</taxon>
        <taxon>Neopterygii</taxon>
        <taxon>Teleostei</taxon>
        <taxon>Neoteleostei</taxon>
        <taxon>Acanthomorphata</taxon>
        <taxon>Eupercaria</taxon>
        <taxon>Perciformes</taxon>
        <taxon>Notothenioidei</taxon>
        <taxon>Channichthyidae</taxon>
        <taxon>Champsocephalus</taxon>
    </lineage>
</organism>
<dbReference type="Pfam" id="PF00169">
    <property type="entry name" value="PH"/>
    <property type="match status" value="1"/>
</dbReference>
<feature type="domain" description="PH" evidence="2">
    <location>
        <begin position="1075"/>
        <end position="1173"/>
    </location>
</feature>
<dbReference type="PANTHER" id="PTHR47117:SF4">
    <property type="entry name" value="KINESIN-LIKE PROTEIN KIF1B ISOFORM X1"/>
    <property type="match status" value="1"/>
</dbReference>
<dbReference type="FunFam" id="2.30.29.30:FF:000023">
    <property type="entry name" value="Kinesin family member 1B"/>
    <property type="match status" value="1"/>
</dbReference>
<dbReference type="PANTHER" id="PTHR47117">
    <property type="entry name" value="STAR-RELATED LIPID TRANSFER PROTEIN 9"/>
    <property type="match status" value="1"/>
</dbReference>
<accession>A0AAN8GXF1</accession>
<gene>
    <name evidence="3" type="ORF">CesoFtcFv8_011160</name>
</gene>
<dbReference type="AlphaFoldDB" id="A0AAN8GXF1"/>